<sequence length="65" mass="7585">MKIEIPDSYDPEWQVEQLRIISGQLENLDIEIGQMDMPFGSKVSVRNFLDMISERIEALRDYSGH</sequence>
<gene>
    <name evidence="1" type="ORF">AYY18_19715</name>
</gene>
<dbReference type="EMBL" id="LZEY01000025">
    <property type="protein sequence ID" value="OBU06975.1"/>
    <property type="molecule type" value="Genomic_DNA"/>
</dbReference>
<protein>
    <submittedName>
        <fullName evidence="1">Uncharacterized protein</fullName>
    </submittedName>
</protein>
<comment type="caution">
    <text evidence="1">The sequence shown here is derived from an EMBL/GenBank/DDBJ whole genome shotgun (WGS) entry which is preliminary data.</text>
</comment>
<keyword evidence="2" id="KW-1185">Reference proteome</keyword>
<organism evidence="1 2">
    <name type="scientific">Morganella psychrotolerans</name>
    <dbReference type="NCBI Taxonomy" id="368603"/>
    <lineage>
        <taxon>Bacteria</taxon>
        <taxon>Pseudomonadati</taxon>
        <taxon>Pseudomonadota</taxon>
        <taxon>Gammaproteobacteria</taxon>
        <taxon>Enterobacterales</taxon>
        <taxon>Morganellaceae</taxon>
        <taxon>Morganella</taxon>
    </lineage>
</organism>
<proteinExistence type="predicted"/>
<dbReference type="Proteomes" id="UP000092377">
    <property type="component" value="Unassembled WGS sequence"/>
</dbReference>
<dbReference type="AlphaFoldDB" id="A0A1B8HD33"/>
<name>A0A1B8HD33_9GAMM</name>
<reference evidence="2" key="1">
    <citation type="submission" date="2016-06" db="EMBL/GenBank/DDBJ databases">
        <authorList>
            <person name="Butler K."/>
        </authorList>
    </citation>
    <scope>NUCLEOTIDE SEQUENCE [LARGE SCALE GENOMIC DNA]</scope>
    <source>
        <strain evidence="2">GCSL-Mp20</strain>
    </source>
</reference>
<accession>A0A1B8HD33</accession>
<dbReference type="RefSeq" id="WP_067403241.1">
    <property type="nucleotide sequence ID" value="NZ_LZEY01000025.1"/>
</dbReference>
<evidence type="ECO:0000313" key="2">
    <source>
        <dbReference type="Proteomes" id="UP000092377"/>
    </source>
</evidence>
<evidence type="ECO:0000313" key="1">
    <source>
        <dbReference type="EMBL" id="OBU06975.1"/>
    </source>
</evidence>